<evidence type="ECO:0000259" key="5">
    <source>
        <dbReference type="Pfam" id="PF02775"/>
    </source>
</evidence>
<dbReference type="SUPFAM" id="SSF52467">
    <property type="entry name" value="DHS-like NAD/FAD-binding domain"/>
    <property type="match status" value="1"/>
</dbReference>
<dbReference type="InterPro" id="IPR029061">
    <property type="entry name" value="THDP-binding"/>
</dbReference>
<gene>
    <name evidence="7" type="ORF">HLA99_08035</name>
</gene>
<name>A0A7Y2LZQ3_9MICO</name>
<dbReference type="SUPFAM" id="SSF52518">
    <property type="entry name" value="Thiamin diphosphate-binding fold (THDP-binding)"/>
    <property type="match status" value="2"/>
</dbReference>
<keyword evidence="8" id="KW-1185">Reference proteome</keyword>
<dbReference type="Gene3D" id="3.40.50.970">
    <property type="match status" value="2"/>
</dbReference>
<dbReference type="EMBL" id="JABEMB010000009">
    <property type="protein sequence ID" value="NNH03794.1"/>
    <property type="molecule type" value="Genomic_DNA"/>
</dbReference>
<dbReference type="Pfam" id="PF02775">
    <property type="entry name" value="TPP_enzyme_C"/>
    <property type="match status" value="1"/>
</dbReference>
<dbReference type="Pfam" id="PF02776">
    <property type="entry name" value="TPP_enzyme_N"/>
    <property type="match status" value="1"/>
</dbReference>
<dbReference type="CDD" id="cd07035">
    <property type="entry name" value="TPP_PYR_POX_like"/>
    <property type="match status" value="1"/>
</dbReference>
<dbReference type="RefSeq" id="WP_167038014.1">
    <property type="nucleotide sequence ID" value="NZ_BAAANA010000001.1"/>
</dbReference>
<dbReference type="GO" id="GO:0009097">
    <property type="term" value="P:isoleucine biosynthetic process"/>
    <property type="evidence" value="ECO:0007669"/>
    <property type="project" value="TreeGrafter"/>
</dbReference>
<feature type="domain" description="Thiamine pyrophosphate enzyme N-terminal TPP-binding" evidence="6">
    <location>
        <begin position="6"/>
        <end position="122"/>
    </location>
</feature>
<dbReference type="GO" id="GO:0030976">
    <property type="term" value="F:thiamine pyrophosphate binding"/>
    <property type="evidence" value="ECO:0007669"/>
    <property type="project" value="InterPro"/>
</dbReference>
<dbReference type="InterPro" id="IPR029035">
    <property type="entry name" value="DHS-like_NAD/FAD-binding_dom"/>
</dbReference>
<dbReference type="Pfam" id="PF00205">
    <property type="entry name" value="TPP_enzyme_M"/>
    <property type="match status" value="1"/>
</dbReference>
<dbReference type="GO" id="GO:0003984">
    <property type="term" value="F:acetolactate synthase activity"/>
    <property type="evidence" value="ECO:0007669"/>
    <property type="project" value="TreeGrafter"/>
</dbReference>
<feature type="domain" description="Thiamine pyrophosphate enzyme central" evidence="4">
    <location>
        <begin position="198"/>
        <end position="326"/>
    </location>
</feature>
<dbReference type="AlphaFoldDB" id="A0A7Y2LZQ3"/>
<organism evidence="7 8">
    <name type="scientific">Microbacterium ulmi</name>
    <dbReference type="NCBI Taxonomy" id="179095"/>
    <lineage>
        <taxon>Bacteria</taxon>
        <taxon>Bacillati</taxon>
        <taxon>Actinomycetota</taxon>
        <taxon>Actinomycetes</taxon>
        <taxon>Micrococcales</taxon>
        <taxon>Microbacteriaceae</taxon>
        <taxon>Microbacterium</taxon>
    </lineage>
</organism>
<proteinExistence type="inferred from homology"/>
<comment type="caution">
    <text evidence="7">The sequence shown here is derived from an EMBL/GenBank/DDBJ whole genome shotgun (WGS) entry which is preliminary data.</text>
</comment>
<dbReference type="PANTHER" id="PTHR18968:SF167">
    <property type="entry name" value="ACETOLACTATE SYNTHASE LARGE SUBUNIT ILVB2-RELATED"/>
    <property type="match status" value="1"/>
</dbReference>
<dbReference type="CDD" id="cd00568">
    <property type="entry name" value="TPP_enzymes"/>
    <property type="match status" value="1"/>
</dbReference>
<dbReference type="GO" id="GO:0050660">
    <property type="term" value="F:flavin adenine dinucleotide binding"/>
    <property type="evidence" value="ECO:0007669"/>
    <property type="project" value="TreeGrafter"/>
</dbReference>
<evidence type="ECO:0000256" key="3">
    <source>
        <dbReference type="RuleBase" id="RU362132"/>
    </source>
</evidence>
<dbReference type="Gene3D" id="3.40.50.1220">
    <property type="entry name" value="TPP-binding domain"/>
    <property type="match status" value="1"/>
</dbReference>
<evidence type="ECO:0000259" key="6">
    <source>
        <dbReference type="Pfam" id="PF02776"/>
    </source>
</evidence>
<dbReference type="InterPro" id="IPR045229">
    <property type="entry name" value="TPP_enz"/>
</dbReference>
<evidence type="ECO:0000256" key="1">
    <source>
        <dbReference type="ARBA" id="ARBA00007812"/>
    </source>
</evidence>
<dbReference type="GO" id="GO:0000287">
    <property type="term" value="F:magnesium ion binding"/>
    <property type="evidence" value="ECO:0007669"/>
    <property type="project" value="InterPro"/>
</dbReference>
<feature type="domain" description="Thiamine pyrophosphate enzyme TPP-binding" evidence="5">
    <location>
        <begin position="387"/>
        <end position="529"/>
    </location>
</feature>
<dbReference type="GO" id="GO:0009099">
    <property type="term" value="P:L-valine biosynthetic process"/>
    <property type="evidence" value="ECO:0007669"/>
    <property type="project" value="TreeGrafter"/>
</dbReference>
<evidence type="ECO:0000313" key="8">
    <source>
        <dbReference type="Proteomes" id="UP000543598"/>
    </source>
</evidence>
<evidence type="ECO:0000256" key="2">
    <source>
        <dbReference type="ARBA" id="ARBA00023052"/>
    </source>
</evidence>
<dbReference type="InterPro" id="IPR011766">
    <property type="entry name" value="TPP_enzyme_TPP-bd"/>
</dbReference>
<sequence>MTDRIGGDLVIEALSALGARAVVGIPGQHALGMFEALRRSTLRYLGARVENNAAWMADGVARASGAPAPLLLSTGPGALTALPALMEAKCSSVPVVAVSAQVPLAGLGGGRHGYLHELADQSDAFRQIVKHSVTVRSISQIPSAVAEAWAIAARAPQGPVLIEIPQDVLMARVDDMPVVSALRREPEPPSAPEEVLRLAAAVLSAAERPLVLAGGGADRANAGELLMIVAERLDAPVYSTFSGRNAIPSDHPLHAGSWLEDIATTEHLESADVLLVVGSGLGELSSNYHAFAPRGRVIQIDADLGVIGANHPVIGVHSDAASALSRIDELLTSTSDEDRRRERLAEVARVRAEVFERLDAQRLDHERGLLEEVRDGIPSDADTFWDMTMAAYWAWSAWDRRDGRFASAQGSGGLGFAFPAAIGAAFASGRRTVAVSGDGGAMYGIAELASAVQHAVDVTWLIIDDAGYGILAEYMDAAFGEATATSIHGPDFVALAESFGVPACTVEPGGIREAVSATFAQRGPRVVVVRTRLRMFAPTHLHRPARA</sequence>
<evidence type="ECO:0000313" key="7">
    <source>
        <dbReference type="EMBL" id="NNH03794.1"/>
    </source>
</evidence>
<dbReference type="InterPro" id="IPR012000">
    <property type="entry name" value="Thiamin_PyroP_enz_cen_dom"/>
</dbReference>
<comment type="similarity">
    <text evidence="1 3">Belongs to the TPP enzyme family.</text>
</comment>
<dbReference type="Proteomes" id="UP000543598">
    <property type="component" value="Unassembled WGS sequence"/>
</dbReference>
<protein>
    <submittedName>
        <fullName evidence="7">Thiamine pyrophosphate-binding protein</fullName>
    </submittedName>
</protein>
<dbReference type="PANTHER" id="PTHR18968">
    <property type="entry name" value="THIAMINE PYROPHOSPHATE ENZYMES"/>
    <property type="match status" value="1"/>
</dbReference>
<accession>A0A7Y2LZQ3</accession>
<dbReference type="GO" id="GO:0005948">
    <property type="term" value="C:acetolactate synthase complex"/>
    <property type="evidence" value="ECO:0007669"/>
    <property type="project" value="TreeGrafter"/>
</dbReference>
<reference evidence="7 8" key="1">
    <citation type="submission" date="2020-05" db="EMBL/GenBank/DDBJ databases">
        <title>MicrobeNet Type strains.</title>
        <authorList>
            <person name="Nicholson A.C."/>
        </authorList>
    </citation>
    <scope>NUCLEOTIDE SEQUENCE [LARGE SCALE GENOMIC DNA]</scope>
    <source>
        <strain evidence="7 8">JCM 14282</strain>
    </source>
</reference>
<keyword evidence="2 3" id="KW-0786">Thiamine pyrophosphate</keyword>
<dbReference type="InterPro" id="IPR012001">
    <property type="entry name" value="Thiamin_PyroP_enz_TPP-bd_dom"/>
</dbReference>
<evidence type="ECO:0000259" key="4">
    <source>
        <dbReference type="Pfam" id="PF00205"/>
    </source>
</evidence>